<comment type="function">
    <text evidence="5 6">Structural component of flagellum, the bacterial motility apparatus. Part of the rod structure of flagellar basal body.</text>
</comment>
<evidence type="ECO:0000313" key="8">
    <source>
        <dbReference type="EMBL" id="AMJ74482.1"/>
    </source>
</evidence>
<evidence type="ECO:0000313" key="9">
    <source>
        <dbReference type="EMBL" id="MDO6579130.1"/>
    </source>
</evidence>
<keyword evidence="9" id="KW-0966">Cell projection</keyword>
<comment type="similarity">
    <text evidence="2 6">Belongs to the flagella basal body rod proteins family.</text>
</comment>
<evidence type="ECO:0000256" key="3">
    <source>
        <dbReference type="ARBA" id="ARBA00014376"/>
    </source>
</evidence>
<dbReference type="PANTHER" id="PTHR30435:SF12">
    <property type="entry name" value="FLAGELLAR BASAL BODY ROD PROTEIN FLGB"/>
    <property type="match status" value="1"/>
</dbReference>
<dbReference type="Proteomes" id="UP000056750">
    <property type="component" value="Chromosome"/>
</dbReference>
<evidence type="ECO:0000256" key="1">
    <source>
        <dbReference type="ARBA" id="ARBA00004117"/>
    </source>
</evidence>
<dbReference type="Proteomes" id="UP001170717">
    <property type="component" value="Unassembled WGS sequence"/>
</dbReference>
<dbReference type="RefSeq" id="WP_057793378.1">
    <property type="nucleotide sequence ID" value="NZ_CANLMS010000002.1"/>
</dbReference>
<dbReference type="KEGG" id="asq:AVL57_11200"/>
<sequence length="143" mass="15487">MAINLDKLVGFHQSALAIRTDRMEVISGNLANANTPGYKAKDIDFNKAMESAMSAQEGQHKLGGGSLARTHDKHIGGDMSSVASNFEMQYRIPTQPDTGDGNTVEVQAERNRFLDNGLRYQATLEFINGKVKGMKKALSSGGQ</sequence>
<dbReference type="PANTHER" id="PTHR30435">
    <property type="entry name" value="FLAGELLAR PROTEIN"/>
    <property type="match status" value="1"/>
</dbReference>
<comment type="subcellular location">
    <subcellularLocation>
        <location evidence="1 6">Bacterial flagellum basal body</location>
    </subcellularLocation>
</comment>
<dbReference type="AlphaFoldDB" id="A0AAW7Z2U8"/>
<keyword evidence="9" id="KW-0282">Flagellum</keyword>
<keyword evidence="10" id="KW-1185">Reference proteome</keyword>
<protein>
    <recommendedName>
        <fullName evidence="3 6">Flagellar basal body rod protein FlgB</fullName>
    </recommendedName>
</protein>
<evidence type="ECO:0000313" key="10">
    <source>
        <dbReference type="Proteomes" id="UP000056750"/>
    </source>
</evidence>
<feature type="domain" description="Flagellar basal body rod protein N-terminal" evidence="7">
    <location>
        <begin position="11"/>
        <end position="39"/>
    </location>
</feature>
<dbReference type="EMBL" id="JAUOQI010000015">
    <property type="protein sequence ID" value="MDO6579130.1"/>
    <property type="molecule type" value="Genomic_DNA"/>
</dbReference>
<organism evidence="9 11">
    <name type="scientific">Alteromonas stellipolaris</name>
    <dbReference type="NCBI Taxonomy" id="233316"/>
    <lineage>
        <taxon>Bacteria</taxon>
        <taxon>Pseudomonadati</taxon>
        <taxon>Pseudomonadota</taxon>
        <taxon>Gammaproteobacteria</taxon>
        <taxon>Alteromonadales</taxon>
        <taxon>Alteromonadaceae</taxon>
        <taxon>Alteromonas/Salinimonas group</taxon>
        <taxon>Alteromonas</taxon>
    </lineage>
</organism>
<dbReference type="Pfam" id="PF00460">
    <property type="entry name" value="Flg_bb_rod"/>
    <property type="match status" value="1"/>
</dbReference>
<dbReference type="GO" id="GO:0071978">
    <property type="term" value="P:bacterial-type flagellum-dependent swarming motility"/>
    <property type="evidence" value="ECO:0007669"/>
    <property type="project" value="TreeGrafter"/>
</dbReference>
<dbReference type="InterPro" id="IPR001444">
    <property type="entry name" value="Flag_bb_rod_N"/>
</dbReference>
<dbReference type="InterPro" id="IPR006300">
    <property type="entry name" value="FlgB"/>
</dbReference>
<evidence type="ECO:0000256" key="5">
    <source>
        <dbReference type="ARBA" id="ARBA00024934"/>
    </source>
</evidence>
<keyword evidence="4 6" id="KW-0975">Bacterial flagellum</keyword>
<dbReference type="PIRSF" id="PIRSF002889">
    <property type="entry name" value="Rod_FlgB"/>
    <property type="match status" value="1"/>
</dbReference>
<proteinExistence type="inferred from homology"/>
<dbReference type="EMBL" id="CP013926">
    <property type="protein sequence ID" value="AMJ74482.1"/>
    <property type="molecule type" value="Genomic_DNA"/>
</dbReference>
<reference evidence="8 10" key="1">
    <citation type="submission" date="2015-12" db="EMBL/GenBank/DDBJ databases">
        <title>Intraspecies pangenome expansion in the marine bacterium Alteromonas.</title>
        <authorList>
            <person name="Lopez-Perez M."/>
            <person name="Rodriguez-Valera F."/>
        </authorList>
    </citation>
    <scope>NUCLEOTIDE SEQUENCE [LARGE SCALE GENOMIC DNA]</scope>
    <source>
        <strain evidence="8 10">LMG 21861</strain>
    </source>
</reference>
<evidence type="ECO:0000256" key="2">
    <source>
        <dbReference type="ARBA" id="ARBA00009677"/>
    </source>
</evidence>
<name>A0AAW7Z2U8_9ALTE</name>
<keyword evidence="9" id="KW-0969">Cilium</keyword>
<dbReference type="GeneID" id="83258316"/>
<accession>A0AAW7Z2U8</accession>
<evidence type="ECO:0000256" key="4">
    <source>
        <dbReference type="ARBA" id="ARBA00023143"/>
    </source>
</evidence>
<reference evidence="9" key="2">
    <citation type="submission" date="2023-07" db="EMBL/GenBank/DDBJ databases">
        <title>Genome content predicts the carbon catabolic preferences of heterotrophic bacteria.</title>
        <authorList>
            <person name="Gralka M."/>
        </authorList>
    </citation>
    <scope>NUCLEOTIDE SEQUENCE</scope>
    <source>
        <strain evidence="9">F2M12</strain>
    </source>
</reference>
<evidence type="ECO:0000313" key="11">
    <source>
        <dbReference type="Proteomes" id="UP001170717"/>
    </source>
</evidence>
<comment type="subunit">
    <text evidence="6">The basal body constitutes a major portion of the flagellar organelle and consists of a number of rings mounted on a central rod.</text>
</comment>
<dbReference type="NCBIfam" id="TIGR01396">
    <property type="entry name" value="FlgB"/>
    <property type="match status" value="1"/>
</dbReference>
<gene>
    <name evidence="9" type="primary">flgB</name>
    <name evidence="8" type="ORF">AVL57_11200</name>
    <name evidence="9" type="ORF">Q4527_17135</name>
</gene>
<dbReference type="GO" id="GO:0030694">
    <property type="term" value="C:bacterial-type flagellum basal body, rod"/>
    <property type="evidence" value="ECO:0007669"/>
    <property type="project" value="InterPro"/>
</dbReference>
<evidence type="ECO:0000256" key="6">
    <source>
        <dbReference type="PIRNR" id="PIRNR002889"/>
    </source>
</evidence>
<evidence type="ECO:0000259" key="7">
    <source>
        <dbReference type="Pfam" id="PF00460"/>
    </source>
</evidence>